<proteinExistence type="predicted"/>
<organism evidence="1 2">
    <name type="scientific">Nepenthes gracilis</name>
    <name type="common">Slender pitcher plant</name>
    <dbReference type="NCBI Taxonomy" id="150966"/>
    <lineage>
        <taxon>Eukaryota</taxon>
        <taxon>Viridiplantae</taxon>
        <taxon>Streptophyta</taxon>
        <taxon>Embryophyta</taxon>
        <taxon>Tracheophyta</taxon>
        <taxon>Spermatophyta</taxon>
        <taxon>Magnoliopsida</taxon>
        <taxon>eudicotyledons</taxon>
        <taxon>Gunneridae</taxon>
        <taxon>Pentapetalae</taxon>
        <taxon>Caryophyllales</taxon>
        <taxon>Nepenthaceae</taxon>
        <taxon>Nepenthes</taxon>
    </lineage>
</organism>
<dbReference type="EMBL" id="BSYO01000054">
    <property type="protein sequence ID" value="GMH32041.1"/>
    <property type="molecule type" value="Genomic_DNA"/>
</dbReference>
<sequence>MTKKSGPTSNPNSNGIVNLSAVARVLLGAPPAAGGAVPALAGLTGALPAATAQTPPSSFRTSAAAAGVLRDDWAAFLIWPSDWVLVAALRLGDDLAIAFLFGNLLGRSSWAFHELDWMADFHLAL</sequence>
<name>A0AAD3Y961_NEPGR</name>
<comment type="caution">
    <text evidence="1">The sequence shown here is derived from an EMBL/GenBank/DDBJ whole genome shotgun (WGS) entry which is preliminary data.</text>
</comment>
<accession>A0AAD3Y961</accession>
<dbReference type="Proteomes" id="UP001279734">
    <property type="component" value="Unassembled WGS sequence"/>
</dbReference>
<evidence type="ECO:0000313" key="2">
    <source>
        <dbReference type="Proteomes" id="UP001279734"/>
    </source>
</evidence>
<reference evidence="1" key="1">
    <citation type="submission" date="2023-05" db="EMBL/GenBank/DDBJ databases">
        <title>Nepenthes gracilis genome sequencing.</title>
        <authorList>
            <person name="Fukushima K."/>
        </authorList>
    </citation>
    <scope>NUCLEOTIDE SEQUENCE</scope>
    <source>
        <strain evidence="1">SING2019-196</strain>
    </source>
</reference>
<evidence type="ECO:0000313" key="1">
    <source>
        <dbReference type="EMBL" id="GMH32041.1"/>
    </source>
</evidence>
<dbReference type="AlphaFoldDB" id="A0AAD3Y961"/>
<gene>
    <name evidence="1" type="ORF">Nepgr_033885</name>
</gene>
<keyword evidence="2" id="KW-1185">Reference proteome</keyword>
<protein>
    <submittedName>
        <fullName evidence="1">Uncharacterized protein</fullName>
    </submittedName>
</protein>